<name>A0A0D7BRY3_9AGAR</name>
<feature type="domain" description="Alpha-L-rhamnosidase six-hairpin glycosidase" evidence="2">
    <location>
        <begin position="240"/>
        <end position="473"/>
    </location>
</feature>
<evidence type="ECO:0000259" key="2">
    <source>
        <dbReference type="Pfam" id="PF17389"/>
    </source>
</evidence>
<sequence>MVFLYQSLALSALSLVGAIPYSEYILAPPSRTIYPVSVYNINGTVSGASSLTTSNGSSSGSAVFDGPSSVSFDHLIDIGGIVSVDVASITDNTTYIGVTFSESSLWVNELASDSTADAGFDEPVWLALNKGPGTYTVDTSHVRGGFRYLTIVHNGTGTTNVSGVSTDFTAMPHWEDDALQNYTGWFHSNDEKLNRVWYAGAYTIQICTIDPTTGDSLIHLGEITSNDTISLPETVTWGSNTTISNGTSALVDGGKRDRLLWAGDMAVAFPSAFVSTNDMISSLNAIEALFLVQTDEGALPYAGYPFYKQAFYSWTYHLYSLIAVADYYRFTKDQDWLEKYWDQFKLGLDWSLSSIDESDLMNVTVASDWLRFGMGGHNIEANAILYHTLNEAVTLAEVLGDTDAGTNWTTYAGSVKAAANKLLWNETAGMFKDNETTTLFPQDGNVWAIKSNITLSSEQKTRIASNLKDRWTPYGPPALEAGDAISPFISSFELEAQFLSGNTQTALDLIRLMWADFMLDDPRMTNSTFIEGYSSDGSLHYAPYNNDPRVNHAHGWGTGPTSSLSYYVAGIQLLSAIGETWLIAPQPGDLTFVSGGYTTPLGVFSNEYEIDAGTGAITSMNISTPAGSAGSVRLPSPSTGSYALVQNETSVEFEVESEYLVAKNITGGNWQVVYEA</sequence>
<evidence type="ECO:0000256" key="1">
    <source>
        <dbReference type="SAM" id="SignalP"/>
    </source>
</evidence>
<dbReference type="GO" id="GO:0005975">
    <property type="term" value="P:carbohydrate metabolic process"/>
    <property type="evidence" value="ECO:0007669"/>
    <property type="project" value="InterPro"/>
</dbReference>
<dbReference type="InterPro" id="IPR035396">
    <property type="entry name" value="Bac_rhamnosid6H"/>
</dbReference>
<feature type="signal peptide" evidence="1">
    <location>
        <begin position="1"/>
        <end position="18"/>
    </location>
</feature>
<evidence type="ECO:0000313" key="3">
    <source>
        <dbReference type="EMBL" id="KIY72366.1"/>
    </source>
</evidence>
<accession>A0A0D7BRY3</accession>
<dbReference type="OrthoDB" id="10036721at2759"/>
<dbReference type="Gene3D" id="1.50.10.10">
    <property type="match status" value="1"/>
</dbReference>
<dbReference type="Gene3D" id="2.60.420.10">
    <property type="entry name" value="Maltose phosphorylase, domain 3"/>
    <property type="match status" value="1"/>
</dbReference>
<dbReference type="Pfam" id="PF17389">
    <property type="entry name" value="Bac_rhamnosid6H"/>
    <property type="match status" value="1"/>
</dbReference>
<evidence type="ECO:0000313" key="4">
    <source>
        <dbReference type="Proteomes" id="UP000054007"/>
    </source>
</evidence>
<dbReference type="STRING" id="1314674.A0A0D7BRY3"/>
<dbReference type="PANTHER" id="PTHR34987:SF6">
    <property type="entry name" value="ALPHA-L-RHAMNOSIDASE SIX-HAIRPIN GLYCOSIDASE DOMAIN-CONTAINING PROTEIN"/>
    <property type="match status" value="1"/>
</dbReference>
<organism evidence="3 4">
    <name type="scientific">Cylindrobasidium torrendii FP15055 ss-10</name>
    <dbReference type="NCBI Taxonomy" id="1314674"/>
    <lineage>
        <taxon>Eukaryota</taxon>
        <taxon>Fungi</taxon>
        <taxon>Dikarya</taxon>
        <taxon>Basidiomycota</taxon>
        <taxon>Agaricomycotina</taxon>
        <taxon>Agaricomycetes</taxon>
        <taxon>Agaricomycetidae</taxon>
        <taxon>Agaricales</taxon>
        <taxon>Marasmiineae</taxon>
        <taxon>Physalacriaceae</taxon>
        <taxon>Cylindrobasidium</taxon>
    </lineage>
</organism>
<dbReference type="AlphaFoldDB" id="A0A0D7BRY3"/>
<protein>
    <submittedName>
        <fullName evidence="3">Glycoside hydrolase family 78 protein</fullName>
    </submittedName>
</protein>
<dbReference type="InterPro" id="IPR012341">
    <property type="entry name" value="6hp_glycosidase-like_sf"/>
</dbReference>
<proteinExistence type="predicted"/>
<dbReference type="SUPFAM" id="SSF48208">
    <property type="entry name" value="Six-hairpin glycosidases"/>
    <property type="match status" value="1"/>
</dbReference>
<keyword evidence="1" id="KW-0732">Signal</keyword>
<dbReference type="PANTHER" id="PTHR34987">
    <property type="entry name" value="C, PUTATIVE (AFU_ORTHOLOGUE AFUA_3G02880)-RELATED"/>
    <property type="match status" value="1"/>
</dbReference>
<dbReference type="InterPro" id="IPR008928">
    <property type="entry name" value="6-hairpin_glycosidase_sf"/>
</dbReference>
<dbReference type="GO" id="GO:0016787">
    <property type="term" value="F:hydrolase activity"/>
    <property type="evidence" value="ECO:0007669"/>
    <property type="project" value="UniProtKB-KW"/>
</dbReference>
<feature type="chain" id="PRO_5002317483" evidence="1">
    <location>
        <begin position="19"/>
        <end position="676"/>
    </location>
</feature>
<dbReference type="EMBL" id="KN880444">
    <property type="protein sequence ID" value="KIY72366.1"/>
    <property type="molecule type" value="Genomic_DNA"/>
</dbReference>
<keyword evidence="4" id="KW-1185">Reference proteome</keyword>
<gene>
    <name evidence="3" type="ORF">CYLTODRAFT_367645</name>
</gene>
<keyword evidence="3" id="KW-0378">Hydrolase</keyword>
<reference evidence="3 4" key="1">
    <citation type="journal article" date="2015" name="Fungal Genet. Biol.">
        <title>Evolution of novel wood decay mechanisms in Agaricales revealed by the genome sequences of Fistulina hepatica and Cylindrobasidium torrendii.</title>
        <authorList>
            <person name="Floudas D."/>
            <person name="Held B.W."/>
            <person name="Riley R."/>
            <person name="Nagy L.G."/>
            <person name="Koehler G."/>
            <person name="Ransdell A.S."/>
            <person name="Younus H."/>
            <person name="Chow J."/>
            <person name="Chiniquy J."/>
            <person name="Lipzen A."/>
            <person name="Tritt A."/>
            <person name="Sun H."/>
            <person name="Haridas S."/>
            <person name="LaButti K."/>
            <person name="Ohm R.A."/>
            <person name="Kues U."/>
            <person name="Blanchette R.A."/>
            <person name="Grigoriev I.V."/>
            <person name="Minto R.E."/>
            <person name="Hibbett D.S."/>
        </authorList>
    </citation>
    <scope>NUCLEOTIDE SEQUENCE [LARGE SCALE GENOMIC DNA]</scope>
    <source>
        <strain evidence="3 4">FP15055 ss-10</strain>
    </source>
</reference>
<dbReference type="Proteomes" id="UP000054007">
    <property type="component" value="Unassembled WGS sequence"/>
</dbReference>